<dbReference type="Proteomes" id="UP000315995">
    <property type="component" value="Chromosome"/>
</dbReference>
<dbReference type="OrthoDB" id="3532962at2"/>
<name>A0A4Y6PQ92_PERCE</name>
<dbReference type="AlphaFoldDB" id="A0A4Y6PQ92"/>
<gene>
    <name evidence="1" type="ORF">FIV42_07040</name>
</gene>
<accession>A0A5B8Y1A4</accession>
<evidence type="ECO:0000313" key="2">
    <source>
        <dbReference type="Proteomes" id="UP000315995"/>
    </source>
</evidence>
<reference evidence="1 2" key="1">
    <citation type="submission" date="2019-06" db="EMBL/GenBank/DDBJ databases">
        <title>Persicimonas caeni gen. nov., sp. nov., a predatory bacterium isolated from solar saltern.</title>
        <authorList>
            <person name="Wang S."/>
        </authorList>
    </citation>
    <scope>NUCLEOTIDE SEQUENCE [LARGE SCALE GENOMIC DNA]</scope>
    <source>
        <strain evidence="1 2">YN101</strain>
    </source>
</reference>
<sequence length="126" mass="14522">MGVILEDLENEDHDLSCNWWNWRPTLRLIDAIIELDDEMLERLSANACGGKLTAAQAEEVGRRIREELLPHIPKGGRILYDGTITNEPDDGTLYQDNETWKNYSVHRAWLEDFVTFCVACEGFRVL</sequence>
<organism evidence="1 2">
    <name type="scientific">Persicimonas caeni</name>
    <dbReference type="NCBI Taxonomy" id="2292766"/>
    <lineage>
        <taxon>Bacteria</taxon>
        <taxon>Deltaproteobacteria</taxon>
        <taxon>Bradymonadales</taxon>
        <taxon>Bradymonadaceae</taxon>
        <taxon>Persicimonas</taxon>
    </lineage>
</organism>
<protein>
    <submittedName>
        <fullName evidence="1">Uncharacterized protein</fullName>
    </submittedName>
</protein>
<dbReference type="RefSeq" id="WP_141196986.1">
    <property type="nucleotide sequence ID" value="NZ_CP041186.1"/>
</dbReference>
<evidence type="ECO:0000313" key="1">
    <source>
        <dbReference type="EMBL" id="QDG50494.1"/>
    </source>
</evidence>
<dbReference type="EMBL" id="CP041186">
    <property type="protein sequence ID" value="QDG50494.1"/>
    <property type="molecule type" value="Genomic_DNA"/>
</dbReference>
<keyword evidence="2" id="KW-1185">Reference proteome</keyword>
<accession>A0A4Y6PQ92</accession>
<proteinExistence type="predicted"/>